<dbReference type="GO" id="GO:0003924">
    <property type="term" value="F:GTPase activity"/>
    <property type="evidence" value="ECO:0007669"/>
    <property type="project" value="InterPro"/>
</dbReference>
<dbReference type="InterPro" id="IPR015894">
    <property type="entry name" value="Guanylate-bd_N"/>
</dbReference>
<dbReference type="Proteomes" id="UP000593567">
    <property type="component" value="Unassembled WGS sequence"/>
</dbReference>
<evidence type="ECO:0000313" key="4">
    <source>
        <dbReference type="Proteomes" id="UP000593567"/>
    </source>
</evidence>
<dbReference type="PANTHER" id="PTHR10751">
    <property type="entry name" value="GUANYLATE BINDING PROTEIN"/>
    <property type="match status" value="1"/>
</dbReference>
<dbReference type="Pfam" id="PF02263">
    <property type="entry name" value="GBP"/>
    <property type="match status" value="1"/>
</dbReference>
<evidence type="ECO:0000259" key="2">
    <source>
        <dbReference type="Pfam" id="PF02263"/>
    </source>
</evidence>
<feature type="coiled-coil region" evidence="1">
    <location>
        <begin position="355"/>
        <end position="548"/>
    </location>
</feature>
<dbReference type="OrthoDB" id="2135133at2759"/>
<dbReference type="AlphaFoldDB" id="A0A7J7KB61"/>
<organism evidence="3 4">
    <name type="scientific">Bugula neritina</name>
    <name type="common">Brown bryozoan</name>
    <name type="synonym">Sertularia neritina</name>
    <dbReference type="NCBI Taxonomy" id="10212"/>
    <lineage>
        <taxon>Eukaryota</taxon>
        <taxon>Metazoa</taxon>
        <taxon>Spiralia</taxon>
        <taxon>Lophotrochozoa</taxon>
        <taxon>Bryozoa</taxon>
        <taxon>Gymnolaemata</taxon>
        <taxon>Cheilostomatida</taxon>
        <taxon>Flustrina</taxon>
        <taxon>Buguloidea</taxon>
        <taxon>Bugulidae</taxon>
        <taxon>Bugula</taxon>
    </lineage>
</organism>
<dbReference type="SUPFAM" id="SSF52540">
    <property type="entry name" value="P-loop containing nucleoside triphosphate hydrolases"/>
    <property type="match status" value="1"/>
</dbReference>
<feature type="domain" description="Guanylate-binding protein N-terminal" evidence="2">
    <location>
        <begin position="47"/>
        <end position="180"/>
    </location>
</feature>
<reference evidence="3" key="1">
    <citation type="submission" date="2020-06" db="EMBL/GenBank/DDBJ databases">
        <title>Draft genome of Bugula neritina, a colonial animal packing powerful symbionts and potential medicines.</title>
        <authorList>
            <person name="Rayko M."/>
        </authorList>
    </citation>
    <scope>NUCLEOTIDE SEQUENCE [LARGE SCALE GENOMIC DNA]</scope>
    <source>
        <strain evidence="3">Kwan_BN1</strain>
    </source>
</reference>
<sequence>MFMYNITQPKAEPSLLIRFPNNEDIGEGDIPIFYVEEVEALINADEAIKEKKFFLVSITGVYRSGKSFLLNLMQTYLDYYQKNGNDTNWEKSKKKIEGGKWRQSTESVTHGIWISNRGFLINDIVIVLIDCQGTGDSLMSTPTLDNLILYLGLQLANVQILNLKSVLQTNDLERIDMCQHFSDLDPENSLFNCSLLYLLRDYNGDKEYGRKDFLFTRITDDAKSDVVKNLHLALKRLSRKLQLLLYLYLDQRLLMVQMERTSDLRTLHQRTVRMGKLTILTSADALIESLISKAYKKALDFYNQKMEALGKRAMAEENADVTEEMERILEETLNMFQSDKCVSKHAESPHTLEYLALLRDKRNALEESRRILEQLLASKRQNEENEKYMEEMKNGLEEIRLKYEEQQKVLEKEKKEKKLNQQQFKEEIEKLKQETETKVQAKHDEFEARVRHEHEQRASYEQEIKKLKIILSEKEKLATDDRREVQEIAKRQEEQLKSLQDQLNQNMISQQQFEDMRLKMESLKKDEIESKNQETAELKRQLELKELQDFANTSDDDEQTWVEDVGEGVAKFTYGAARGVGNAVAVAAAAKTAYDGVTTLFGGFKKLFF</sequence>
<gene>
    <name evidence="3" type="ORF">EB796_006842</name>
</gene>
<keyword evidence="4" id="KW-1185">Reference proteome</keyword>
<keyword evidence="1" id="KW-0175">Coiled coil</keyword>
<dbReference type="EMBL" id="VXIV02000983">
    <property type="protein sequence ID" value="KAF6034848.1"/>
    <property type="molecule type" value="Genomic_DNA"/>
</dbReference>
<protein>
    <recommendedName>
        <fullName evidence="2">Guanylate-binding protein N-terminal domain-containing protein</fullName>
    </recommendedName>
</protein>
<comment type="caution">
    <text evidence="3">The sequence shown here is derived from an EMBL/GenBank/DDBJ whole genome shotgun (WGS) entry which is preliminary data.</text>
</comment>
<dbReference type="GO" id="GO:0005525">
    <property type="term" value="F:GTP binding"/>
    <property type="evidence" value="ECO:0007669"/>
    <property type="project" value="InterPro"/>
</dbReference>
<dbReference type="Gene3D" id="3.40.50.300">
    <property type="entry name" value="P-loop containing nucleotide triphosphate hydrolases"/>
    <property type="match status" value="1"/>
</dbReference>
<dbReference type="InterPro" id="IPR027417">
    <property type="entry name" value="P-loop_NTPase"/>
</dbReference>
<proteinExistence type="predicted"/>
<evidence type="ECO:0000256" key="1">
    <source>
        <dbReference type="SAM" id="Coils"/>
    </source>
</evidence>
<evidence type="ECO:0000313" key="3">
    <source>
        <dbReference type="EMBL" id="KAF6034848.1"/>
    </source>
</evidence>
<name>A0A7J7KB61_BUGNE</name>
<accession>A0A7J7KB61</accession>